<comment type="caution">
    <text evidence="1">The sequence shown here is derived from an EMBL/GenBank/DDBJ whole genome shotgun (WGS) entry which is preliminary data.</text>
</comment>
<protein>
    <submittedName>
        <fullName evidence="1">Uncharacterized protein</fullName>
    </submittedName>
</protein>
<proteinExistence type="predicted"/>
<dbReference type="Proteomes" id="UP000324800">
    <property type="component" value="Unassembled WGS sequence"/>
</dbReference>
<dbReference type="EMBL" id="SNRW01015035">
    <property type="protein sequence ID" value="KAA6370813.1"/>
    <property type="molecule type" value="Genomic_DNA"/>
</dbReference>
<sequence length="31" mass="3282">MSIQHRSFIPILKGGCAPFTPAWGATAPQTP</sequence>
<evidence type="ECO:0000313" key="1">
    <source>
        <dbReference type="EMBL" id="KAA6370813.1"/>
    </source>
</evidence>
<dbReference type="AlphaFoldDB" id="A0A5J4UKP8"/>
<reference evidence="1 2" key="1">
    <citation type="submission" date="2019-03" db="EMBL/GenBank/DDBJ databases">
        <title>Single cell metagenomics reveals metabolic interactions within the superorganism composed of flagellate Streblomastix strix and complex community of Bacteroidetes bacteria on its surface.</title>
        <authorList>
            <person name="Treitli S.C."/>
            <person name="Kolisko M."/>
            <person name="Husnik F."/>
            <person name="Keeling P."/>
            <person name="Hampl V."/>
        </authorList>
    </citation>
    <scope>NUCLEOTIDE SEQUENCE [LARGE SCALE GENOMIC DNA]</scope>
    <source>
        <strain evidence="1">ST1C</strain>
    </source>
</reference>
<organism evidence="1 2">
    <name type="scientific">Streblomastix strix</name>
    <dbReference type="NCBI Taxonomy" id="222440"/>
    <lineage>
        <taxon>Eukaryota</taxon>
        <taxon>Metamonada</taxon>
        <taxon>Preaxostyla</taxon>
        <taxon>Oxymonadida</taxon>
        <taxon>Streblomastigidae</taxon>
        <taxon>Streblomastix</taxon>
    </lineage>
</organism>
<name>A0A5J4UKP8_9EUKA</name>
<accession>A0A5J4UKP8</accession>
<feature type="non-terminal residue" evidence="1">
    <location>
        <position position="31"/>
    </location>
</feature>
<gene>
    <name evidence="1" type="ORF">EZS28_033659</name>
</gene>
<evidence type="ECO:0000313" key="2">
    <source>
        <dbReference type="Proteomes" id="UP000324800"/>
    </source>
</evidence>